<dbReference type="PANTHER" id="PTHR45947">
    <property type="entry name" value="SULFOQUINOVOSYL TRANSFERASE SQD2"/>
    <property type="match status" value="1"/>
</dbReference>
<gene>
    <name evidence="6" type="ORF">EAS64_13220</name>
</gene>
<keyword evidence="2 6" id="KW-0808">Transferase</keyword>
<feature type="domain" description="Glycosyl transferase family 1" evidence="4">
    <location>
        <begin position="266"/>
        <end position="444"/>
    </location>
</feature>
<dbReference type="Pfam" id="PF13439">
    <property type="entry name" value="Glyco_transf_4"/>
    <property type="match status" value="1"/>
</dbReference>
<dbReference type="Proteomes" id="UP000460272">
    <property type="component" value="Unassembled WGS sequence"/>
</dbReference>
<comment type="caution">
    <text evidence="6">The sequence shown here is derived from an EMBL/GenBank/DDBJ whole genome shotgun (WGS) entry which is preliminary data.</text>
</comment>
<feature type="compositionally biased region" description="Basic and acidic residues" evidence="3">
    <location>
        <begin position="1"/>
        <end position="13"/>
    </location>
</feature>
<evidence type="ECO:0000256" key="3">
    <source>
        <dbReference type="SAM" id="MobiDB-lite"/>
    </source>
</evidence>
<protein>
    <submittedName>
        <fullName evidence="6">Glycosyltransferase family 4 protein</fullName>
    </submittedName>
</protein>
<evidence type="ECO:0000259" key="4">
    <source>
        <dbReference type="Pfam" id="PF00534"/>
    </source>
</evidence>
<reference evidence="6 7" key="1">
    <citation type="submission" date="2018-11" db="EMBL/GenBank/DDBJ databases">
        <title>Trebonia kvetii gen.nov., sp.nov., a novel acidophilic actinobacterium, and proposal of the new actinobacterial family Treboniaceae fam. nov.</title>
        <authorList>
            <person name="Rapoport D."/>
            <person name="Sagova-Mareckova M."/>
            <person name="Sedlacek I."/>
            <person name="Provaznik J."/>
            <person name="Kralova S."/>
            <person name="Pavlinic D."/>
            <person name="Benes V."/>
            <person name="Kopecky J."/>
        </authorList>
    </citation>
    <scope>NUCLEOTIDE SEQUENCE [LARGE SCALE GENOMIC DNA]</scope>
    <source>
        <strain evidence="6 7">15Tr583</strain>
    </source>
</reference>
<evidence type="ECO:0000313" key="7">
    <source>
        <dbReference type="Proteomes" id="UP000460272"/>
    </source>
</evidence>
<evidence type="ECO:0000256" key="1">
    <source>
        <dbReference type="ARBA" id="ARBA00022676"/>
    </source>
</evidence>
<dbReference type="Gene3D" id="3.40.50.2000">
    <property type="entry name" value="Glycogen Phosphorylase B"/>
    <property type="match status" value="2"/>
</dbReference>
<keyword evidence="1" id="KW-0328">Glycosyltransferase</keyword>
<name>A0A6P2C7I6_9ACTN</name>
<organism evidence="6 7">
    <name type="scientific">Trebonia kvetii</name>
    <dbReference type="NCBI Taxonomy" id="2480626"/>
    <lineage>
        <taxon>Bacteria</taxon>
        <taxon>Bacillati</taxon>
        <taxon>Actinomycetota</taxon>
        <taxon>Actinomycetes</taxon>
        <taxon>Streptosporangiales</taxon>
        <taxon>Treboniaceae</taxon>
        <taxon>Trebonia</taxon>
    </lineage>
</organism>
<dbReference type="SUPFAM" id="SSF53756">
    <property type="entry name" value="UDP-Glycosyltransferase/glycogen phosphorylase"/>
    <property type="match status" value="1"/>
</dbReference>
<dbReference type="Pfam" id="PF00534">
    <property type="entry name" value="Glycos_transf_1"/>
    <property type="match status" value="1"/>
</dbReference>
<keyword evidence="7" id="KW-1185">Reference proteome</keyword>
<dbReference type="GO" id="GO:1901137">
    <property type="term" value="P:carbohydrate derivative biosynthetic process"/>
    <property type="evidence" value="ECO:0007669"/>
    <property type="project" value="UniProtKB-ARBA"/>
</dbReference>
<dbReference type="PANTHER" id="PTHR45947:SF3">
    <property type="entry name" value="SULFOQUINOVOSYL TRANSFERASE SQD2"/>
    <property type="match status" value="1"/>
</dbReference>
<feature type="region of interest" description="Disordered" evidence="3">
    <location>
        <begin position="78"/>
        <end position="111"/>
    </location>
</feature>
<proteinExistence type="predicted"/>
<evidence type="ECO:0000256" key="2">
    <source>
        <dbReference type="ARBA" id="ARBA00022679"/>
    </source>
</evidence>
<dbReference type="OrthoDB" id="9802525at2"/>
<sequence length="481" mass="50452">MCDVHGRQRDGRRPWVRHRPHPQEPALSTGARAGGLRVMIVTDQYQPMVGGVPTVTEELARGLAERGHAVAVIAPGASMRGAGTSAGGTAGTSAGDGAKPSAGEPSAGQPAVDYRGSLPWPWYEGQRLGLLSPAVAGQAIDEFAPDVLHLHSPLTLGVAARRGARRHGVPVIYTNHYLPLNVWPAMARTAEGTGTGTVSPAARLGSRARDAAFYGFVTGFANRCDLVTAPTATALRLLREHGLRVPSQAVSNGVDLARFSPGARDEELRSRYALPADRPVILSVGRLSPEKRADVLIAALARLGAGDIDWASNEGGSSDGAAPVLALAGTGPEDSGLRSLARHYGVAGRVRFLGFVPDEDLPGLYRLADVFAIASQAELQSLATMAAMASGLPVVAVEAGALAELVHAGENGFLARPGRAAHVADCLDLLCRDRALRARMGKASARIIADHDRHLLLARWESIYRGLARRGIAEHVKVSDG</sequence>
<evidence type="ECO:0000313" key="6">
    <source>
        <dbReference type="EMBL" id="TVZ05493.1"/>
    </source>
</evidence>
<dbReference type="InterPro" id="IPR028098">
    <property type="entry name" value="Glyco_trans_4-like_N"/>
</dbReference>
<dbReference type="InterPro" id="IPR050194">
    <property type="entry name" value="Glycosyltransferase_grp1"/>
</dbReference>
<dbReference type="GO" id="GO:0016757">
    <property type="term" value="F:glycosyltransferase activity"/>
    <property type="evidence" value="ECO:0007669"/>
    <property type="project" value="UniProtKB-KW"/>
</dbReference>
<evidence type="ECO:0000259" key="5">
    <source>
        <dbReference type="Pfam" id="PF13439"/>
    </source>
</evidence>
<dbReference type="AlphaFoldDB" id="A0A6P2C7I6"/>
<dbReference type="InterPro" id="IPR001296">
    <property type="entry name" value="Glyco_trans_1"/>
</dbReference>
<dbReference type="EMBL" id="RPFW01000002">
    <property type="protein sequence ID" value="TVZ05493.1"/>
    <property type="molecule type" value="Genomic_DNA"/>
</dbReference>
<feature type="region of interest" description="Disordered" evidence="3">
    <location>
        <begin position="1"/>
        <end position="31"/>
    </location>
</feature>
<accession>A0A6P2C7I6</accession>
<feature type="domain" description="Glycosyltransferase subfamily 4-like N-terminal" evidence="5">
    <location>
        <begin position="49"/>
        <end position="258"/>
    </location>
</feature>